<proteinExistence type="predicted"/>
<protein>
    <submittedName>
        <fullName evidence="1">Uncharacterized protein</fullName>
    </submittedName>
</protein>
<organism evidence="1 2">
    <name type="scientific">Grifola frondosa</name>
    <name type="common">Maitake</name>
    <name type="synonym">Polyporus frondosus</name>
    <dbReference type="NCBI Taxonomy" id="5627"/>
    <lineage>
        <taxon>Eukaryota</taxon>
        <taxon>Fungi</taxon>
        <taxon>Dikarya</taxon>
        <taxon>Basidiomycota</taxon>
        <taxon>Agaricomycotina</taxon>
        <taxon>Agaricomycetes</taxon>
        <taxon>Polyporales</taxon>
        <taxon>Grifolaceae</taxon>
        <taxon>Grifola</taxon>
    </lineage>
</organism>
<name>A0A1C7LWR4_GRIFR</name>
<keyword evidence="2" id="KW-1185">Reference proteome</keyword>
<evidence type="ECO:0000313" key="1">
    <source>
        <dbReference type="EMBL" id="OBZ67254.1"/>
    </source>
</evidence>
<accession>A0A1C7LWR4</accession>
<dbReference type="AlphaFoldDB" id="A0A1C7LWR4"/>
<evidence type="ECO:0000313" key="2">
    <source>
        <dbReference type="Proteomes" id="UP000092993"/>
    </source>
</evidence>
<dbReference type="EMBL" id="LUGG01000025">
    <property type="protein sequence ID" value="OBZ67254.1"/>
    <property type="molecule type" value="Genomic_DNA"/>
</dbReference>
<reference evidence="1 2" key="1">
    <citation type="submission" date="2016-03" db="EMBL/GenBank/DDBJ databases">
        <title>Whole genome sequencing of Grifola frondosa 9006-11.</title>
        <authorList>
            <person name="Min B."/>
            <person name="Park H."/>
            <person name="Kim J.-G."/>
            <person name="Cho H."/>
            <person name="Oh Y.-L."/>
            <person name="Kong W.-S."/>
            <person name="Choi I.-G."/>
        </authorList>
    </citation>
    <scope>NUCLEOTIDE SEQUENCE [LARGE SCALE GENOMIC DNA]</scope>
    <source>
        <strain evidence="1 2">9006-11</strain>
    </source>
</reference>
<dbReference type="Proteomes" id="UP000092993">
    <property type="component" value="Unassembled WGS sequence"/>
</dbReference>
<comment type="caution">
    <text evidence="1">The sequence shown here is derived from an EMBL/GenBank/DDBJ whole genome shotgun (WGS) entry which is preliminary data.</text>
</comment>
<gene>
    <name evidence="1" type="ORF">A0H81_12913</name>
</gene>
<sequence>MHYLCQLRQVHHLLEWTPWYPTATMACGGAYCATHATMTQSSWHAAFRSGPPTEHEPDGLKYGVVGSLDAVEFDVVAINGASSGGVCVGESLDDQRRALDDHCHALPRCPLLVVHDRIHQLLRLGVLELQHLLVLEDL</sequence>